<dbReference type="EMBL" id="QFFI01000002">
    <property type="protein sequence ID" value="PWG65558.1"/>
    <property type="molecule type" value="Genomic_DNA"/>
</dbReference>
<accession>A0A2U2N8W6</accession>
<dbReference type="AlphaFoldDB" id="A0A2U2N8W6"/>
<dbReference type="Proteomes" id="UP000245474">
    <property type="component" value="Unassembled WGS sequence"/>
</dbReference>
<evidence type="ECO:0000313" key="2">
    <source>
        <dbReference type="Proteomes" id="UP000245474"/>
    </source>
</evidence>
<sequence>MLAPYHDQRGGQVVISALQGSRFAKEVAGDHNPIHDADAPRFCVPGDLLFGLILQRYGLCRQLNLAFRGMLRGDTPLRFPAAAEDRLAVIDAGGRPVVDVVREGALPASPAAIAAVIRGYVAFSGRSFPELLHPLLAAEGVMFNTERPLVVYDSMRLRLDETPSAEARLTLTDSHLSVAGRRGDAQLTFAIHEGERRLGEGAKNLVVSGLRPYDAEAMERMVAAFERRQRQR</sequence>
<protein>
    <submittedName>
        <fullName evidence="1">DUF3581 domain-containing protein</fullName>
    </submittedName>
</protein>
<gene>
    <name evidence="1" type="ORF">DEM34_01590</name>
</gene>
<name>A0A2U2N8W6_9GAMM</name>
<dbReference type="Pfam" id="PF12119">
    <property type="entry name" value="DUF3581"/>
    <property type="match status" value="1"/>
</dbReference>
<proteinExistence type="predicted"/>
<reference evidence="1 2" key="1">
    <citation type="submission" date="2018-05" db="EMBL/GenBank/DDBJ databases">
        <title>Spiribacter halobius sp. nov., a moderately halophilic bacterium isolated from marine solar saltern.</title>
        <authorList>
            <person name="Zheng W.-S."/>
            <person name="Lu D.-C."/>
            <person name="Du Z.-J."/>
        </authorList>
    </citation>
    <scope>NUCLEOTIDE SEQUENCE [LARGE SCALE GENOMIC DNA]</scope>
    <source>
        <strain evidence="1 2">E85</strain>
    </source>
</reference>
<comment type="caution">
    <text evidence="1">The sequence shown here is derived from an EMBL/GenBank/DDBJ whole genome shotgun (WGS) entry which is preliminary data.</text>
</comment>
<dbReference type="InterPro" id="IPR021974">
    <property type="entry name" value="DUF3581"/>
</dbReference>
<dbReference type="OrthoDB" id="5892138at2"/>
<organism evidence="1 2">
    <name type="scientific">Sediminicurvatus halobius</name>
    <dbReference type="NCBI Taxonomy" id="2182432"/>
    <lineage>
        <taxon>Bacteria</taxon>
        <taxon>Pseudomonadati</taxon>
        <taxon>Pseudomonadota</taxon>
        <taxon>Gammaproteobacteria</taxon>
        <taxon>Chromatiales</taxon>
        <taxon>Ectothiorhodospiraceae</taxon>
        <taxon>Sediminicurvatus</taxon>
    </lineage>
</organism>
<keyword evidence="2" id="KW-1185">Reference proteome</keyword>
<evidence type="ECO:0000313" key="1">
    <source>
        <dbReference type="EMBL" id="PWG65558.1"/>
    </source>
</evidence>